<accession>A0A4Y2PPM2</accession>
<comment type="caution">
    <text evidence="1">The sequence shown here is derived from an EMBL/GenBank/DDBJ whole genome shotgun (WGS) entry which is preliminary data.</text>
</comment>
<protein>
    <submittedName>
        <fullName evidence="1">Uncharacterized protein</fullName>
    </submittedName>
</protein>
<dbReference type="AlphaFoldDB" id="A0A4Y2PPM2"/>
<evidence type="ECO:0000313" key="1">
    <source>
        <dbReference type="EMBL" id="GBN53131.1"/>
    </source>
</evidence>
<proteinExistence type="predicted"/>
<organism evidence="1 2">
    <name type="scientific">Araneus ventricosus</name>
    <name type="common">Orbweaver spider</name>
    <name type="synonym">Epeira ventricosa</name>
    <dbReference type="NCBI Taxonomy" id="182803"/>
    <lineage>
        <taxon>Eukaryota</taxon>
        <taxon>Metazoa</taxon>
        <taxon>Ecdysozoa</taxon>
        <taxon>Arthropoda</taxon>
        <taxon>Chelicerata</taxon>
        <taxon>Arachnida</taxon>
        <taxon>Araneae</taxon>
        <taxon>Araneomorphae</taxon>
        <taxon>Entelegynae</taxon>
        <taxon>Araneoidea</taxon>
        <taxon>Araneidae</taxon>
        <taxon>Araneus</taxon>
    </lineage>
</organism>
<dbReference type="EMBL" id="BGPR01011821">
    <property type="protein sequence ID" value="GBN53131.1"/>
    <property type="molecule type" value="Genomic_DNA"/>
</dbReference>
<name>A0A4Y2PPM2_ARAVE</name>
<evidence type="ECO:0000313" key="2">
    <source>
        <dbReference type="Proteomes" id="UP000499080"/>
    </source>
</evidence>
<reference evidence="1 2" key="1">
    <citation type="journal article" date="2019" name="Sci. Rep.">
        <title>Orb-weaving spider Araneus ventricosus genome elucidates the spidroin gene catalogue.</title>
        <authorList>
            <person name="Kono N."/>
            <person name="Nakamura H."/>
            <person name="Ohtoshi R."/>
            <person name="Moran D.A.P."/>
            <person name="Shinohara A."/>
            <person name="Yoshida Y."/>
            <person name="Fujiwara M."/>
            <person name="Mori M."/>
            <person name="Tomita M."/>
            <person name="Arakawa K."/>
        </authorList>
    </citation>
    <scope>NUCLEOTIDE SEQUENCE [LARGE SCALE GENOMIC DNA]</scope>
</reference>
<sequence length="151" mass="17506">MLKWEIFGARGENEERRKSKSRRQAKDPIRLKRFGHRRTVSPGYSLIDIGVPETVKFYLLFYSMIDSRSSNECFGVPHKNTLVLDKSGDGAGQELFHLVNLSWAKRSVEAIAHNHAEMGWIPAETLWRFEQQLERYQVILVISLPERCDTS</sequence>
<gene>
    <name evidence="1" type="ORF">AVEN_151986_1</name>
</gene>
<keyword evidence="2" id="KW-1185">Reference proteome</keyword>
<dbReference type="Proteomes" id="UP000499080">
    <property type="component" value="Unassembled WGS sequence"/>
</dbReference>